<accession>A0A0B2RSU8</accession>
<dbReference type="EMBL" id="KN648498">
    <property type="protein sequence ID" value="KHN35299.1"/>
    <property type="molecule type" value="Genomic_DNA"/>
</dbReference>
<organism evidence="1">
    <name type="scientific">Glycine soja</name>
    <name type="common">Wild soybean</name>
    <dbReference type="NCBI Taxonomy" id="3848"/>
    <lineage>
        <taxon>Eukaryota</taxon>
        <taxon>Viridiplantae</taxon>
        <taxon>Streptophyta</taxon>
        <taxon>Embryophyta</taxon>
        <taxon>Tracheophyta</taxon>
        <taxon>Spermatophyta</taxon>
        <taxon>Magnoliopsida</taxon>
        <taxon>eudicotyledons</taxon>
        <taxon>Gunneridae</taxon>
        <taxon>Pentapetalae</taxon>
        <taxon>rosids</taxon>
        <taxon>fabids</taxon>
        <taxon>Fabales</taxon>
        <taxon>Fabaceae</taxon>
        <taxon>Papilionoideae</taxon>
        <taxon>50 kb inversion clade</taxon>
        <taxon>NPAAA clade</taxon>
        <taxon>indigoferoid/millettioid clade</taxon>
        <taxon>Phaseoleae</taxon>
        <taxon>Glycine</taxon>
        <taxon>Glycine subgen. Soja</taxon>
    </lineage>
</organism>
<evidence type="ECO:0000313" key="1">
    <source>
        <dbReference type="EMBL" id="KHN35299.1"/>
    </source>
</evidence>
<protein>
    <submittedName>
        <fullName evidence="1">Uncharacterized protein</fullName>
    </submittedName>
</protein>
<dbReference type="Proteomes" id="UP000053555">
    <property type="component" value="Unassembled WGS sequence"/>
</dbReference>
<sequence>MSNITCYTKLYWYWNHSCPHGEPLLEMKEAQTWAKKVELPVFMEEKPNWFDC</sequence>
<proteinExistence type="predicted"/>
<reference evidence="1" key="1">
    <citation type="submission" date="2014-07" db="EMBL/GenBank/DDBJ databases">
        <title>Identification of a novel salt tolerance gene in wild soybean by whole-genome sequencing.</title>
        <authorList>
            <person name="Lam H.-M."/>
            <person name="Qi X."/>
            <person name="Li M.-W."/>
            <person name="Liu X."/>
            <person name="Xie M."/>
            <person name="Ni M."/>
            <person name="Xu X."/>
        </authorList>
    </citation>
    <scope>NUCLEOTIDE SEQUENCE [LARGE SCALE GENOMIC DNA]</scope>
    <source>
        <tissue evidence="1">Root</tissue>
    </source>
</reference>
<gene>
    <name evidence="1" type="ORF">glysoja_039646</name>
</gene>
<dbReference type="AlphaFoldDB" id="A0A0B2RSU8"/>
<name>A0A0B2RSU8_GLYSO</name>